<name>A0AC35F3W3_9BILA</name>
<dbReference type="Proteomes" id="UP000887580">
    <property type="component" value="Unplaced"/>
</dbReference>
<evidence type="ECO:0000313" key="1">
    <source>
        <dbReference type="Proteomes" id="UP000887580"/>
    </source>
</evidence>
<reference evidence="2" key="1">
    <citation type="submission" date="2022-11" db="UniProtKB">
        <authorList>
            <consortium name="WormBaseParasite"/>
        </authorList>
    </citation>
    <scope>IDENTIFICATION</scope>
</reference>
<dbReference type="WBParaSite" id="PS1159_v2.g13617.t1">
    <property type="protein sequence ID" value="PS1159_v2.g13617.t1"/>
    <property type="gene ID" value="PS1159_v2.g13617"/>
</dbReference>
<organism evidence="1 2">
    <name type="scientific">Panagrolaimus sp. PS1159</name>
    <dbReference type="NCBI Taxonomy" id="55785"/>
    <lineage>
        <taxon>Eukaryota</taxon>
        <taxon>Metazoa</taxon>
        <taxon>Ecdysozoa</taxon>
        <taxon>Nematoda</taxon>
        <taxon>Chromadorea</taxon>
        <taxon>Rhabditida</taxon>
        <taxon>Tylenchina</taxon>
        <taxon>Panagrolaimomorpha</taxon>
        <taxon>Panagrolaimoidea</taxon>
        <taxon>Panagrolaimidae</taxon>
        <taxon>Panagrolaimus</taxon>
    </lineage>
</organism>
<proteinExistence type="predicted"/>
<accession>A0AC35F3W3</accession>
<evidence type="ECO:0000313" key="2">
    <source>
        <dbReference type="WBParaSite" id="PS1159_v2.g13617.t1"/>
    </source>
</evidence>
<protein>
    <submittedName>
        <fullName evidence="2">Uncharacterized protein</fullName>
    </submittedName>
</protein>
<sequence length="537" mass="62156">MADLIIRNLLDLTKFERSLVAYLSPKNQNVLSLFIFDPNNVKNHKRFDITDVEDFVNNLNDFCKKNVRIFILNVFGFNHPAYPHNLIFCRKLIETLSLKFMGFHFVTNEIVTLTSLLIASNITPRLINDILIITVQENVLNVVELQGLNEFWIVNRKSVSYEEDKYDPKMLCKEILLNVTPLKILLLNMKSTPKRDKMVATLKSEFPAKQLVVFENFKWDACKTISELTKSCDSPTSSPYLITPQSCRCFVVGKYNKEKGFCKDDILMNFDVDIDVPEMGCSDRSRKVSRRHKQFYIGVLNPDKETGFMMPPVDAPKEKCHRYKLYLEINQNNDPYLETSGIMLEQIEQLPLTLTKTVKTKVPVIEFFDNSSVICIWSEKKNCFEFSKQWNGVYGKDLFLSFEDATPRFTNKFAKKQSFVVYDILTILATPADEIKVNSDWEFKVIKDANNEESSILLEYDTFFGTRSASTPDELMEVLLKEHLKVIKNESGLDPTSLGLCISICCWFSPKRKKILQKKLNEICKNLKVDTEFIKFC</sequence>